<feature type="transmembrane region" description="Helical" evidence="4">
    <location>
        <begin position="216"/>
        <end position="240"/>
    </location>
</feature>
<dbReference type="EMBL" id="UYYG01001152">
    <property type="protein sequence ID" value="VDN55568.1"/>
    <property type="molecule type" value="Genomic_DNA"/>
</dbReference>
<protein>
    <submittedName>
        <fullName evidence="8">Complex I-B14.7</fullName>
    </submittedName>
</protein>
<dbReference type="PANTHER" id="PTHR46317:SF5">
    <property type="entry name" value="NADH-UBIQUINONE OXIDOREDUCTASE SUBUNIT B14.7"/>
    <property type="match status" value="1"/>
</dbReference>
<dbReference type="Proteomes" id="UP000274756">
    <property type="component" value="Unassembled WGS sequence"/>
</dbReference>
<sequence>MSDGGGENHLTPKYTPCRPPWVGLFDKRKGRENWWTELNYEEDAVRKNKFRIFRPRFSEEDPDWWDPKVPDGKSISGPYGLDSSKHPNLTIKGDQVGSLKDFQEKVYKSSAQFKAIAEKWDLSPEHPGFDINPILNSAVYTPKVLFLIIHFRVAPRWHQYGPRFFEKPLNEGTFMKGLACAKYAAIGMIPMTMMEIRSFGSVPVKKLNFKTYLKRYFQLSVIPLTLAFTWGTSLSIAAAIRNRDDTVNHLYSSAAVGATLGAIKNSSTIGFTAAILTLIAGVLWHYSRLGIFGLQGPVLHQYESNYWSGPLTWKLFSRGDAEVPSIQY</sequence>
<gene>
    <name evidence="5" type="ORF">DME_LOCUS5541</name>
</gene>
<dbReference type="GO" id="GO:0016787">
    <property type="term" value="F:hydrolase activity"/>
    <property type="evidence" value="ECO:0007669"/>
    <property type="project" value="UniProtKB-KW"/>
</dbReference>
<dbReference type="OrthoDB" id="5911915at2759"/>
<feature type="transmembrane region" description="Helical" evidence="4">
    <location>
        <begin position="268"/>
        <end position="286"/>
    </location>
</feature>
<evidence type="ECO:0000256" key="4">
    <source>
        <dbReference type="SAM" id="Phobius"/>
    </source>
</evidence>
<keyword evidence="4" id="KW-0472">Membrane</keyword>
<keyword evidence="3" id="KW-0378">Hydrolase</keyword>
<evidence type="ECO:0000313" key="6">
    <source>
        <dbReference type="Proteomes" id="UP000038040"/>
    </source>
</evidence>
<evidence type="ECO:0000256" key="2">
    <source>
        <dbReference type="ARBA" id="ARBA00022723"/>
    </source>
</evidence>
<evidence type="ECO:0000313" key="5">
    <source>
        <dbReference type="EMBL" id="VDN55568.1"/>
    </source>
</evidence>
<dbReference type="PANTHER" id="PTHR46317">
    <property type="entry name" value="HYDROLASE OF PHP SUPERFAMILY-RELATED PROTEIN"/>
    <property type="match status" value="1"/>
</dbReference>
<evidence type="ECO:0000313" key="7">
    <source>
        <dbReference type="Proteomes" id="UP000274756"/>
    </source>
</evidence>
<dbReference type="AlphaFoldDB" id="A0A0N4U385"/>
<dbReference type="WBParaSite" id="DME_0000118101-mRNA-1">
    <property type="protein sequence ID" value="DME_0000118101-mRNA-1"/>
    <property type="gene ID" value="DME_0000118101"/>
</dbReference>
<proteinExistence type="inferred from homology"/>
<keyword evidence="2" id="KW-0479">Metal-binding</keyword>
<reference evidence="5 7" key="2">
    <citation type="submission" date="2018-11" db="EMBL/GenBank/DDBJ databases">
        <authorList>
            <consortium name="Pathogen Informatics"/>
        </authorList>
    </citation>
    <scope>NUCLEOTIDE SEQUENCE [LARGE SCALE GENOMIC DNA]</scope>
</reference>
<keyword evidence="4" id="KW-0812">Transmembrane</keyword>
<evidence type="ECO:0000256" key="1">
    <source>
        <dbReference type="ARBA" id="ARBA00009275"/>
    </source>
</evidence>
<evidence type="ECO:0000313" key="8">
    <source>
        <dbReference type="WBParaSite" id="DME_0000118101-mRNA-1"/>
    </source>
</evidence>
<evidence type="ECO:0000256" key="3">
    <source>
        <dbReference type="ARBA" id="ARBA00022801"/>
    </source>
</evidence>
<dbReference type="Proteomes" id="UP000038040">
    <property type="component" value="Unplaced"/>
</dbReference>
<comment type="similarity">
    <text evidence="1">Belongs to the metallo-dependent hydrolases superfamily. TatD-type hydrolase family.</text>
</comment>
<dbReference type="GO" id="GO:0046872">
    <property type="term" value="F:metal ion binding"/>
    <property type="evidence" value="ECO:0007669"/>
    <property type="project" value="UniProtKB-KW"/>
</dbReference>
<reference evidence="8" key="1">
    <citation type="submission" date="2017-02" db="UniProtKB">
        <authorList>
            <consortium name="WormBaseParasite"/>
        </authorList>
    </citation>
    <scope>IDENTIFICATION</scope>
</reference>
<keyword evidence="4" id="KW-1133">Transmembrane helix</keyword>
<organism evidence="6 8">
    <name type="scientific">Dracunculus medinensis</name>
    <name type="common">Guinea worm</name>
    <dbReference type="NCBI Taxonomy" id="318479"/>
    <lineage>
        <taxon>Eukaryota</taxon>
        <taxon>Metazoa</taxon>
        <taxon>Ecdysozoa</taxon>
        <taxon>Nematoda</taxon>
        <taxon>Chromadorea</taxon>
        <taxon>Rhabditida</taxon>
        <taxon>Spirurina</taxon>
        <taxon>Dracunculoidea</taxon>
        <taxon>Dracunculidae</taxon>
        <taxon>Dracunculus</taxon>
    </lineage>
</organism>
<keyword evidence="7" id="KW-1185">Reference proteome</keyword>
<accession>A0A0N4U385</accession>
<name>A0A0N4U385_DRAME</name>